<evidence type="ECO:0000256" key="4">
    <source>
        <dbReference type="ARBA" id="ARBA00023239"/>
    </source>
</evidence>
<keyword evidence="3" id="KW-0862">Zinc</keyword>
<evidence type="ECO:0000313" key="7">
    <source>
        <dbReference type="EMBL" id="KAB7514087.1"/>
    </source>
</evidence>
<evidence type="ECO:0000256" key="2">
    <source>
        <dbReference type="ARBA" id="ARBA00022723"/>
    </source>
</evidence>
<evidence type="ECO:0000313" key="8">
    <source>
        <dbReference type="Proteomes" id="UP000326207"/>
    </source>
</evidence>
<evidence type="ECO:0000256" key="3">
    <source>
        <dbReference type="ARBA" id="ARBA00022833"/>
    </source>
</evidence>
<accession>A0A5N5U6E9</accession>
<evidence type="ECO:0000313" key="10">
    <source>
        <dbReference type="Proteomes" id="UP000326865"/>
    </source>
</evidence>
<dbReference type="EMBL" id="QKKZ01000009">
    <property type="protein sequence ID" value="KAB7512485.1"/>
    <property type="molecule type" value="Genomic_DNA"/>
</dbReference>
<dbReference type="Proteomes" id="UP000326302">
    <property type="component" value="Unassembled WGS sequence"/>
</dbReference>
<dbReference type="PANTHER" id="PTHR12589:SF7">
    <property type="entry name" value="6-PYRUVOYL TETRAHYDROBIOPTERIN SYNTHASE"/>
    <property type="match status" value="1"/>
</dbReference>
<comment type="caution">
    <text evidence="5">The sequence shown here is derived from an EMBL/GenBank/DDBJ whole genome shotgun (WGS) entry which is preliminary data.</text>
</comment>
<dbReference type="GO" id="GO:0016829">
    <property type="term" value="F:lyase activity"/>
    <property type="evidence" value="ECO:0007669"/>
    <property type="project" value="UniProtKB-KW"/>
</dbReference>
<accession>A0A5N5U1Z5</accession>
<evidence type="ECO:0000313" key="5">
    <source>
        <dbReference type="EMBL" id="KAB7512485.1"/>
    </source>
</evidence>
<keyword evidence="4" id="KW-0456">Lyase</keyword>
<dbReference type="Pfam" id="PF01242">
    <property type="entry name" value="PTPS"/>
    <property type="match status" value="1"/>
</dbReference>
<dbReference type="PANTHER" id="PTHR12589">
    <property type="entry name" value="PYRUVOYL TETRAHYDROBIOPTERIN SYNTHASE"/>
    <property type="match status" value="1"/>
</dbReference>
<comment type="cofactor">
    <cofactor evidence="1">
        <name>Zn(2+)</name>
        <dbReference type="ChEBI" id="CHEBI:29105"/>
    </cofactor>
</comment>
<keyword evidence="2" id="KW-0479">Metal-binding</keyword>
<dbReference type="AlphaFoldDB" id="A0A5N5U1Z5"/>
<dbReference type="RefSeq" id="WP_152121146.1">
    <property type="nucleotide sequence ID" value="NZ_QJOW01000009.1"/>
</dbReference>
<dbReference type="InterPro" id="IPR038418">
    <property type="entry name" value="6-PTP_synth/QueD_sf"/>
</dbReference>
<dbReference type="InterPro" id="IPR007115">
    <property type="entry name" value="6-PTP_synth/QueD"/>
</dbReference>
<dbReference type="EMBL" id="QMDY01000010">
    <property type="protein sequence ID" value="KAB7514087.1"/>
    <property type="molecule type" value="Genomic_DNA"/>
</dbReference>
<dbReference type="GO" id="GO:0046872">
    <property type="term" value="F:metal ion binding"/>
    <property type="evidence" value="ECO:0007669"/>
    <property type="project" value="UniProtKB-KW"/>
</dbReference>
<dbReference type="Gene3D" id="3.30.479.10">
    <property type="entry name" value="6-pyruvoyl tetrahydropterin synthase/QueD"/>
    <property type="match status" value="1"/>
</dbReference>
<sequence>MTDTTPQPAESYTLTVRREFVAQHYLTVPDPGPVEGEPHSHVFTAEVEFAGATLDEFGYLVDIDAVEERLDALENRYRDTLLNDLPEFDGANPSVERFAKAFGDRLVEHLADPNPTALTVRLWEDDLAWASHERRL</sequence>
<dbReference type="SUPFAM" id="SSF55620">
    <property type="entry name" value="Tetrahydrobiopterin biosynthesis enzymes-like"/>
    <property type="match status" value="1"/>
</dbReference>
<evidence type="ECO:0000256" key="1">
    <source>
        <dbReference type="ARBA" id="ARBA00001947"/>
    </source>
</evidence>
<evidence type="ECO:0000313" key="9">
    <source>
        <dbReference type="Proteomes" id="UP000326302"/>
    </source>
</evidence>
<keyword evidence="10" id="KW-1185">Reference proteome</keyword>
<organism evidence="5 10">
    <name type="scientific">Halosegnis rubeus</name>
    <dbReference type="NCBI Taxonomy" id="2212850"/>
    <lineage>
        <taxon>Archaea</taxon>
        <taxon>Methanobacteriati</taxon>
        <taxon>Methanobacteriota</taxon>
        <taxon>Stenosarchaea group</taxon>
        <taxon>Halobacteria</taxon>
        <taxon>Halobacteriales</taxon>
        <taxon>Natronomonadaceae</taxon>
        <taxon>Halosegnis</taxon>
    </lineage>
</organism>
<dbReference type="OrthoDB" id="6529at2157"/>
<reference evidence="8 9" key="1">
    <citation type="submission" date="2019-10" db="EMBL/GenBank/DDBJ databases">
        <title>Unraveling microbial dark matter from salterns through culturing: the case of the genus Halosegnis.</title>
        <authorList>
            <person name="Duran-Viseras A."/>
            <person name="Andrei A.-S."/>
            <person name="Vera-Gargallo B."/>
            <person name="Ghai R."/>
            <person name="Sanchez-Porro C."/>
            <person name="Ventosa A."/>
        </authorList>
    </citation>
    <scope>NUCLEOTIDE SEQUENCE [LARGE SCALE GENOMIC DNA]</scope>
    <source>
        <strain evidence="6 9">F17-44</strain>
        <strain evidence="5 10">F18-79</strain>
        <strain evidence="7 8">F19-13</strain>
    </source>
</reference>
<name>A0A5N5U1Z5_9EURY</name>
<evidence type="ECO:0000313" key="6">
    <source>
        <dbReference type="EMBL" id="KAB7512744.1"/>
    </source>
</evidence>
<proteinExistence type="predicted"/>
<dbReference type="Proteomes" id="UP000326207">
    <property type="component" value="Unassembled WGS sequence"/>
</dbReference>
<dbReference type="EMBL" id="QJOW01000009">
    <property type="protein sequence ID" value="KAB7512744.1"/>
    <property type="molecule type" value="Genomic_DNA"/>
</dbReference>
<accession>A0A5N5U2H1</accession>
<dbReference type="Proteomes" id="UP000326865">
    <property type="component" value="Unassembled WGS sequence"/>
</dbReference>
<protein>
    <submittedName>
        <fullName evidence="5">6-carboxytetrahydropterin synthase</fullName>
    </submittedName>
</protein>
<gene>
    <name evidence="5" type="ORF">DM867_12915</name>
    <name evidence="6" type="ORF">DMP03_13925</name>
    <name evidence="7" type="ORF">DP108_12315</name>
</gene>